<feature type="domain" description="Abnormal spindle-like microcephaly-associated protein ASH" evidence="6">
    <location>
        <begin position="602"/>
        <end position="678"/>
    </location>
</feature>
<dbReference type="GO" id="GO:0005737">
    <property type="term" value="C:cytoplasm"/>
    <property type="evidence" value="ECO:0007669"/>
    <property type="project" value="UniProtKB-SubCell"/>
</dbReference>
<feature type="domain" description="HYDIN/VesB/CFA65-like Ig-like" evidence="7">
    <location>
        <begin position="483"/>
        <end position="574"/>
    </location>
</feature>
<dbReference type="Proteomes" id="UP000295777">
    <property type="component" value="Unassembled WGS sequence"/>
</dbReference>
<keyword evidence="4" id="KW-0969">Cilium</keyword>
<name>A0A4R1GB92_9BACT</name>
<proteinExistence type="predicted"/>
<keyword evidence="5" id="KW-0966">Cell projection</keyword>
<evidence type="ECO:0000313" key="8">
    <source>
        <dbReference type="EMBL" id="TCK03940.1"/>
    </source>
</evidence>
<accession>A0A4R1GB92</accession>
<dbReference type="EMBL" id="SMFV01000004">
    <property type="protein sequence ID" value="TCK03940.1"/>
    <property type="molecule type" value="Genomic_DNA"/>
</dbReference>
<dbReference type="NCBIfam" id="NF012200">
    <property type="entry name" value="choice_anch_D"/>
    <property type="match status" value="2"/>
</dbReference>
<dbReference type="SUPFAM" id="SSF49299">
    <property type="entry name" value="PKD domain"/>
    <property type="match status" value="2"/>
</dbReference>
<organism evidence="8 9">
    <name type="scientific">Phorcysia thermohydrogeniphila</name>
    <dbReference type="NCBI Taxonomy" id="936138"/>
    <lineage>
        <taxon>Bacteria</taxon>
        <taxon>Pseudomonadati</taxon>
        <taxon>Aquificota</taxon>
        <taxon>Aquificia</taxon>
        <taxon>Desulfurobacteriales</taxon>
        <taxon>Desulfurobacteriaceae</taxon>
        <taxon>Phorcysia</taxon>
    </lineage>
</organism>
<evidence type="ECO:0000256" key="1">
    <source>
        <dbReference type="ARBA" id="ARBA00004138"/>
    </source>
</evidence>
<reference evidence="8 9" key="1">
    <citation type="submission" date="2019-03" db="EMBL/GenBank/DDBJ databases">
        <title>Genomic Encyclopedia of Archaeal and Bacterial Type Strains, Phase II (KMG-II): from individual species to whole genera.</title>
        <authorList>
            <person name="Goeker M."/>
        </authorList>
    </citation>
    <scope>NUCLEOTIDE SEQUENCE [LARGE SCALE GENOMIC DNA]</scope>
    <source>
        <strain evidence="8 9">DSM 24425</strain>
    </source>
</reference>
<dbReference type="InterPro" id="IPR053879">
    <property type="entry name" value="HYDIN_VesB_CFA65-like_Ig"/>
</dbReference>
<comment type="subcellular location">
    <subcellularLocation>
        <location evidence="1">Cell projection</location>
        <location evidence="1">Cilium</location>
    </subcellularLocation>
    <subcellularLocation>
        <location evidence="2">Cytoplasm</location>
    </subcellularLocation>
</comment>
<sequence length="1664" mass="189469">MVHLLILIISVVILSIPISTKASIIYKECSTPYTSNGWGAKILEDEIYITPNTIHIKIQNTTTNPTYGGDATFNIFYQCSDESFWKDECDFGKQKKISLTKNEEKEIELKEDFINKENDTGSCQIIICTLDNQAVLHNCYFEYSNHPPSIQIKTAPSKGYTNEPVIFSFIVSDKDENLSEVAIDCNGDGTADNRKTFRANTGHAEVFLTCNYDSDGTYLWTATAYDTFGKPSDTVNGFISIRTKAFQSTIESSICLDQNCKEKATCLIDWRAYYLRYTIKTDKAIDGKVCIFAKIDDVGKVETITLHEEETSGYISFIYNKEDQKDYGVIRTYLYDENCQEGKLLAVAGDHNLPALENRELEIEKLELDDEEIYLGDSIKLYAKVKGRQENEYAELKYSCFIIIDGEETYELSTDKCEKLLQGKKIELNPNDLGINKSGSYTLTLFIKGNFKGLNYEKLDSWCKNVLGARKSIDITVKNPPNAKLKTDKEVYDFGNVSINSFSDLTIEITNTGEISASIKAIKIENNTENAFSITENGCKNKTLVSGESCQLKIRFSPLETVQYNSILVVEYKDKYNGHKDLRVPIEGTGKGIASIQVIPHELTFEDTEVNSFSEKKLTIENNGNVGIVIKNTKNENLAFYIYENHCINKILDPSGKCTLVVRFEPTTEKEYRDYIKIEYYPIDDTENIISAEIPVTGIGYYPVENSNHPPFLTTKISPSEGYKGKPVTFTFVVSDEDNNLSKLILDCDGDGTPDSHKTFYINTGYAEVSLTCNYNSAGTYTWTATAYDTFEKPSNTVMGTISIKDSNYPPAVSFEITLEDGLLLSKLEQESLPVVVYPYEVRNNYLLKLRIGNKFCKSTDVKIYKIWESDEYCDDILTGNDLAQPEYYYKDETKSFTIRKDGCEITISLTKTLPAGTYSILVENSEEELEVFRFSFYLSPEEKLENFISSLSSFSFKDLLVSAADPFVFTDIHDLHEINNYINEYGEICILRYYEDFYKSNIASCLAGASIGASIGSLGFGVGALVGAKAGCEIGLMANAAKYIAEAALAYVGKRAENIEYNYPYILLLSEKQLITLCADHITYDPINQKILVDIANCLSPLISENRDDVILLADSITLSDVPVCQFNIERIDLNLPLSVIEIPLKREKYCYISGSCSKIKYFILLSKKPLVKLIYGFSSVIHTSDPFKLIDRKYSLLNSELASEEILPNFLSAIKAYELCNRTQLCRIESIYIPFNGFYPFDELLRKLSLQDRELSYLALFVQNGELPVIVKYSGTFPKESIEATWSKEAEYIKEYYSGKKLISFKYIDPYVIISYRTSGGYETDVINVYTYSIEYKFLYDSYGKLQEYYIGAQENPINAKELCLTLSEENADTLTEHLKSFCYFDLYKRAKNRKVSRSVGEITTKSLEKLLAKLSIREIREFRLFVNLRLFDKFIESLESAGYKRRNITSIEADYIRKELHDVTDKDLKEIIDNAFDFFRVYFKEVKVNRSRYELIYLTPDVKKISEKINDPTKLYSVLLRITSEISHTHLHNVESLNLIKESLEESKKKLVESIYRNLFKILKIGEEVEYTTLHTVFKKDNKEFIKLVEDSILQIIGRLGDGRIGGEIDLNKPIESVLFKETDKGIKVFDFQAQKAGFALYKKGNKIYMITFYPAYRIGG</sequence>
<keyword evidence="9" id="KW-1185">Reference proteome</keyword>
<evidence type="ECO:0000259" key="6">
    <source>
        <dbReference type="Pfam" id="PF15780"/>
    </source>
</evidence>
<gene>
    <name evidence="8" type="ORF">CLV27_1255</name>
</gene>
<dbReference type="PANTHER" id="PTHR23053">
    <property type="entry name" value="DLEC1 DELETED IN LUNG AND ESOPHAGEAL CANCER 1"/>
    <property type="match status" value="1"/>
</dbReference>
<evidence type="ECO:0000256" key="5">
    <source>
        <dbReference type="ARBA" id="ARBA00023273"/>
    </source>
</evidence>
<dbReference type="InterPro" id="IPR035986">
    <property type="entry name" value="PKD_dom_sf"/>
</dbReference>
<dbReference type="Pfam" id="PF15780">
    <property type="entry name" value="ASH"/>
    <property type="match status" value="1"/>
</dbReference>
<evidence type="ECO:0000259" key="7">
    <source>
        <dbReference type="Pfam" id="PF22544"/>
    </source>
</evidence>
<protein>
    <submittedName>
        <fullName evidence="8">ASPM-SPD-2-Hydin domain-containing protein</fullName>
    </submittedName>
</protein>
<comment type="caution">
    <text evidence="8">The sequence shown here is derived from an EMBL/GenBank/DDBJ whole genome shotgun (WGS) entry which is preliminary data.</text>
</comment>
<dbReference type="PANTHER" id="PTHR23053:SF0">
    <property type="entry name" value="HYDROCEPHALUS-INDUCING PROTEIN HOMOLOG"/>
    <property type="match status" value="1"/>
</dbReference>
<evidence type="ECO:0000256" key="3">
    <source>
        <dbReference type="ARBA" id="ARBA00022490"/>
    </source>
</evidence>
<dbReference type="InterPro" id="IPR031549">
    <property type="entry name" value="ASH"/>
</dbReference>
<evidence type="ECO:0000313" key="9">
    <source>
        <dbReference type="Proteomes" id="UP000295777"/>
    </source>
</evidence>
<dbReference type="Pfam" id="PF22544">
    <property type="entry name" value="HYDIN_VesB_CFA65-like_Ig"/>
    <property type="match status" value="1"/>
</dbReference>
<evidence type="ECO:0000256" key="4">
    <source>
        <dbReference type="ARBA" id="ARBA00023069"/>
    </source>
</evidence>
<dbReference type="Gene3D" id="2.60.40.10">
    <property type="entry name" value="Immunoglobulins"/>
    <property type="match status" value="4"/>
</dbReference>
<keyword evidence="3" id="KW-0963">Cytoplasm</keyword>
<dbReference type="InterPro" id="IPR013783">
    <property type="entry name" value="Ig-like_fold"/>
</dbReference>
<dbReference type="InterPro" id="IPR033305">
    <property type="entry name" value="Hydin-like"/>
</dbReference>
<evidence type="ECO:0000256" key="2">
    <source>
        <dbReference type="ARBA" id="ARBA00004496"/>
    </source>
</evidence>